<reference evidence="2" key="1">
    <citation type="submission" date="2019-08" db="EMBL/GenBank/DDBJ databases">
        <authorList>
            <person name="Kucharzyk K."/>
            <person name="Murdoch R.W."/>
            <person name="Higgins S."/>
            <person name="Loffler F."/>
        </authorList>
    </citation>
    <scope>NUCLEOTIDE SEQUENCE</scope>
</reference>
<keyword evidence="1" id="KW-0812">Transmembrane</keyword>
<evidence type="ECO:0000313" key="2">
    <source>
        <dbReference type="EMBL" id="MPM60725.1"/>
    </source>
</evidence>
<protein>
    <submittedName>
        <fullName evidence="2">Uncharacterized protein</fullName>
    </submittedName>
</protein>
<accession>A0A645B5L8</accession>
<proteinExistence type="predicted"/>
<name>A0A645B5L8_9ZZZZ</name>
<feature type="transmembrane region" description="Helical" evidence="1">
    <location>
        <begin position="86"/>
        <end position="103"/>
    </location>
</feature>
<sequence>MTGITDPLFRAAARVQRRRAFAGQTIPLQFALRSLRYCHFDKPRIYERLDIAFESSGIAALSYRRKNFPARQLSAFKRFQHDNRRAGELDLVLVLVLNLVLFLKRNDVKNR</sequence>
<dbReference type="AlphaFoldDB" id="A0A645B5L8"/>
<evidence type="ECO:0000256" key="1">
    <source>
        <dbReference type="SAM" id="Phobius"/>
    </source>
</evidence>
<gene>
    <name evidence="2" type="ORF">SDC9_107577</name>
</gene>
<comment type="caution">
    <text evidence="2">The sequence shown here is derived from an EMBL/GenBank/DDBJ whole genome shotgun (WGS) entry which is preliminary data.</text>
</comment>
<dbReference type="EMBL" id="VSSQ01017950">
    <property type="protein sequence ID" value="MPM60725.1"/>
    <property type="molecule type" value="Genomic_DNA"/>
</dbReference>
<keyword evidence="1" id="KW-1133">Transmembrane helix</keyword>
<keyword evidence="1" id="KW-0472">Membrane</keyword>
<organism evidence="2">
    <name type="scientific">bioreactor metagenome</name>
    <dbReference type="NCBI Taxonomy" id="1076179"/>
    <lineage>
        <taxon>unclassified sequences</taxon>
        <taxon>metagenomes</taxon>
        <taxon>ecological metagenomes</taxon>
    </lineage>
</organism>